<keyword evidence="5" id="KW-1185">Reference proteome</keyword>
<accession>A0ABD5MU34</accession>
<evidence type="ECO:0000313" key="4">
    <source>
        <dbReference type="EMBL" id="MFB9824752.1"/>
    </source>
</evidence>
<evidence type="ECO:0000259" key="3">
    <source>
        <dbReference type="Pfam" id="PF23921"/>
    </source>
</evidence>
<keyword evidence="2" id="KW-0472">Membrane</keyword>
<protein>
    <recommendedName>
        <fullName evidence="3">DUF7260 domain-containing protein</fullName>
    </recommendedName>
</protein>
<dbReference type="RefSeq" id="WP_222923193.1">
    <property type="nucleotide sequence ID" value="NZ_CP082286.1"/>
</dbReference>
<comment type="caution">
    <text evidence="4">The sequence shown here is derived from an EMBL/GenBank/DDBJ whole genome shotgun (WGS) entry which is preliminary data.</text>
</comment>
<evidence type="ECO:0000313" key="5">
    <source>
        <dbReference type="Proteomes" id="UP001589595"/>
    </source>
</evidence>
<feature type="region of interest" description="Disordered" evidence="1">
    <location>
        <begin position="89"/>
        <end position="114"/>
    </location>
</feature>
<evidence type="ECO:0000256" key="2">
    <source>
        <dbReference type="SAM" id="Phobius"/>
    </source>
</evidence>
<evidence type="ECO:0000256" key="1">
    <source>
        <dbReference type="SAM" id="MobiDB-lite"/>
    </source>
</evidence>
<name>A0ABD5MU34_9EURY</name>
<dbReference type="Pfam" id="PF23921">
    <property type="entry name" value="DUF7260"/>
    <property type="match status" value="1"/>
</dbReference>
<dbReference type="EMBL" id="JBHMAJ010000007">
    <property type="protein sequence ID" value="MFB9824752.1"/>
    <property type="molecule type" value="Genomic_DNA"/>
</dbReference>
<organism evidence="4 5">
    <name type="scientific">Halobaculum roseum</name>
    <dbReference type="NCBI Taxonomy" id="2175149"/>
    <lineage>
        <taxon>Archaea</taxon>
        <taxon>Methanobacteriati</taxon>
        <taxon>Methanobacteriota</taxon>
        <taxon>Stenosarchaea group</taxon>
        <taxon>Halobacteria</taxon>
        <taxon>Halobacteriales</taxon>
        <taxon>Haloferacaceae</taxon>
        <taxon>Halobaculum</taxon>
    </lineage>
</organism>
<keyword evidence="2" id="KW-0812">Transmembrane</keyword>
<dbReference type="GeneID" id="67210610"/>
<dbReference type="InterPro" id="IPR055684">
    <property type="entry name" value="DUF7260"/>
</dbReference>
<reference evidence="4" key="1">
    <citation type="submission" date="2024-09" db="EMBL/GenBank/DDBJ databases">
        <authorList>
            <person name="Sun Q."/>
        </authorList>
    </citation>
    <scope>NUCLEOTIDE SEQUENCE [LARGE SCALE GENOMIC DNA]</scope>
    <source>
        <strain evidence="4">JCM 31273</strain>
    </source>
</reference>
<feature type="transmembrane region" description="Helical" evidence="2">
    <location>
        <begin position="34"/>
        <end position="55"/>
    </location>
</feature>
<proteinExistence type="predicted"/>
<dbReference type="AlphaFoldDB" id="A0ABD5MU34"/>
<gene>
    <name evidence="4" type="ORF">ACFFOL_11320</name>
</gene>
<keyword evidence="2" id="KW-1133">Transmembrane helix</keyword>
<feature type="domain" description="DUF7260" evidence="3">
    <location>
        <begin position="57"/>
        <end position="295"/>
    </location>
</feature>
<dbReference type="Proteomes" id="UP001589595">
    <property type="component" value="Unassembled WGS sequence"/>
</dbReference>
<sequence>MNGASRGVGRLSTEPVELGVESMCRAAACEHPDIAVGLAVLGMTAVFLLIAGAVLSRLDGAREALAREVTRTRAERDAFEQFRRRVAKLESSERARPTPTGGGTNVLTVPAGGATVDEDGLADARRAYRETVMATAHYEEEYDETLATNVAEEFSAPVASALVEDGGALTPSLRTTLASGARHASEERAELLSKLETERSSIEAAESTLSPAVDTSEGIVDRDLTRASYTDLVAEYERLEWHEGRVESLLSDRQARIHDEEGDRRHWFDYLYRSLASPYPVLSAGAGTLSLIDDAKSALASAAGDR</sequence>